<dbReference type="EMBL" id="JYJA01000038">
    <property type="protein sequence ID" value="KJL41107.1"/>
    <property type="molecule type" value="Genomic_DNA"/>
</dbReference>
<protein>
    <submittedName>
        <fullName evidence="4">FMN-dependent NADH-azoreductase</fullName>
    </submittedName>
</protein>
<evidence type="ECO:0000313" key="5">
    <source>
        <dbReference type="Proteomes" id="UP000034098"/>
    </source>
</evidence>
<keyword evidence="2" id="KW-0560">Oxidoreductase</keyword>
<comment type="caution">
    <text evidence="4">The sequence shown here is derived from an EMBL/GenBank/DDBJ whole genome shotgun (WGS) entry which is preliminary data.</text>
</comment>
<dbReference type="PANTHER" id="PTHR10204">
    <property type="entry name" value="NAD P H OXIDOREDUCTASE-RELATED"/>
    <property type="match status" value="1"/>
</dbReference>
<dbReference type="SUPFAM" id="SSF52218">
    <property type="entry name" value="Flavoproteins"/>
    <property type="match status" value="1"/>
</dbReference>
<dbReference type="InterPro" id="IPR051545">
    <property type="entry name" value="NAD(P)H_dehydrogenase_qn"/>
</dbReference>
<dbReference type="InterPro" id="IPR003680">
    <property type="entry name" value="Flavodoxin_fold"/>
</dbReference>
<dbReference type="Gene3D" id="3.40.50.360">
    <property type="match status" value="1"/>
</dbReference>
<evidence type="ECO:0000256" key="1">
    <source>
        <dbReference type="ARBA" id="ARBA00006252"/>
    </source>
</evidence>
<dbReference type="RefSeq" id="WP_045300838.1">
    <property type="nucleotide sequence ID" value="NZ_JYJA01000038.1"/>
</dbReference>
<dbReference type="PATRIC" id="fig|69370.6.peg.3077"/>
<keyword evidence="5" id="KW-1185">Reference proteome</keyword>
<evidence type="ECO:0000313" key="4">
    <source>
        <dbReference type="EMBL" id="KJL41107.1"/>
    </source>
</evidence>
<accession>A0A0M2H3U7</accession>
<dbReference type="InterPro" id="IPR029039">
    <property type="entry name" value="Flavoprotein-like_sf"/>
</dbReference>
<dbReference type="PANTHER" id="PTHR10204:SF34">
    <property type="entry name" value="NAD(P)H DEHYDROGENASE [QUINONE] 1 ISOFORM 1"/>
    <property type="match status" value="1"/>
</dbReference>
<dbReference type="Proteomes" id="UP000034098">
    <property type="component" value="Unassembled WGS sequence"/>
</dbReference>
<name>A0A0M2H3U7_MICTR</name>
<dbReference type="AlphaFoldDB" id="A0A0M2H3U7"/>
<dbReference type="OrthoDB" id="9798454at2"/>
<dbReference type="Pfam" id="PF02525">
    <property type="entry name" value="Flavodoxin_2"/>
    <property type="match status" value="1"/>
</dbReference>
<feature type="domain" description="Flavodoxin-like fold" evidence="3">
    <location>
        <begin position="5"/>
        <end position="181"/>
    </location>
</feature>
<dbReference type="GO" id="GO:0003955">
    <property type="term" value="F:NAD(P)H dehydrogenase (quinone) activity"/>
    <property type="evidence" value="ECO:0007669"/>
    <property type="project" value="TreeGrafter"/>
</dbReference>
<comment type="similarity">
    <text evidence="1">Belongs to the NAD(P)H dehydrogenase (quinone) family.</text>
</comment>
<sequence>MNAPRILVIVGTPFAGSLNHSLASSYADAARAGGAEVRVVDLANDAVPQHPSVRDEVRMPRTDADVPLTPEVAAYVADVDWADHLVFFFPQWWGSLPGALKTWIDRVFVRGFAYRYRPTGRLWDKLLTGRSARIVMTMDSPVLWNAWVYRNAPIRSLRNATLEYCGIKVRGVTRLAQVRHSTGADRERWVRGMASLAATDAESVRPRERSALVAA</sequence>
<gene>
    <name evidence="4" type="primary">azoR_1</name>
    <name evidence="4" type="ORF">RS82_03023</name>
</gene>
<evidence type="ECO:0000259" key="3">
    <source>
        <dbReference type="Pfam" id="PF02525"/>
    </source>
</evidence>
<dbReference type="GO" id="GO:0005829">
    <property type="term" value="C:cytosol"/>
    <property type="evidence" value="ECO:0007669"/>
    <property type="project" value="TreeGrafter"/>
</dbReference>
<organism evidence="4 5">
    <name type="scientific">Microbacterium trichothecenolyticum</name>
    <name type="common">Aureobacterium trichothecenolyticum</name>
    <dbReference type="NCBI Taxonomy" id="69370"/>
    <lineage>
        <taxon>Bacteria</taxon>
        <taxon>Bacillati</taxon>
        <taxon>Actinomycetota</taxon>
        <taxon>Actinomycetes</taxon>
        <taxon>Micrococcales</taxon>
        <taxon>Microbacteriaceae</taxon>
        <taxon>Microbacterium</taxon>
    </lineage>
</organism>
<proteinExistence type="inferred from homology"/>
<reference evidence="4 5" key="1">
    <citation type="submission" date="2015-02" db="EMBL/GenBank/DDBJ databases">
        <title>Draft genome sequences of ten Microbacterium spp. with emphasis on heavy metal contaminated environments.</title>
        <authorList>
            <person name="Corretto E."/>
        </authorList>
    </citation>
    <scope>NUCLEOTIDE SEQUENCE [LARGE SCALE GENOMIC DNA]</scope>
    <source>
        <strain evidence="4 5">DSM 8608</strain>
    </source>
</reference>
<evidence type="ECO:0000256" key="2">
    <source>
        <dbReference type="ARBA" id="ARBA00023002"/>
    </source>
</evidence>